<sequence length="74" mass="8450">MQKYQSYASDLESEDENTETNKIAYCKNIMPTLVRMLRSFSRVLFKIRLSSSSVIVRSVDTLPSSNSLLRFPVG</sequence>
<gene>
    <name evidence="1" type="ORF">PISMIDRAFT_678372</name>
</gene>
<dbReference type="HOGENOM" id="CLU_2688753_0_0_1"/>
<reference evidence="1 2" key="1">
    <citation type="submission" date="2014-04" db="EMBL/GenBank/DDBJ databases">
        <authorList>
            <consortium name="DOE Joint Genome Institute"/>
            <person name="Kuo A."/>
            <person name="Kohler A."/>
            <person name="Costa M.D."/>
            <person name="Nagy L.G."/>
            <person name="Floudas D."/>
            <person name="Copeland A."/>
            <person name="Barry K.W."/>
            <person name="Cichocki N."/>
            <person name="Veneault-Fourrey C."/>
            <person name="LaButti K."/>
            <person name="Lindquist E.A."/>
            <person name="Lipzen A."/>
            <person name="Lundell T."/>
            <person name="Morin E."/>
            <person name="Murat C."/>
            <person name="Sun H."/>
            <person name="Tunlid A."/>
            <person name="Henrissat B."/>
            <person name="Grigoriev I.V."/>
            <person name="Hibbett D.S."/>
            <person name="Martin F."/>
            <person name="Nordberg H.P."/>
            <person name="Cantor M.N."/>
            <person name="Hua S.X."/>
        </authorList>
    </citation>
    <scope>NUCLEOTIDE SEQUENCE [LARGE SCALE GENOMIC DNA]</scope>
    <source>
        <strain evidence="1 2">441</strain>
    </source>
</reference>
<accession>A0A0C9YH80</accession>
<protein>
    <submittedName>
        <fullName evidence="1">Uncharacterized protein</fullName>
    </submittedName>
</protein>
<dbReference type="EMBL" id="KN833717">
    <property type="protein sequence ID" value="KIK24345.1"/>
    <property type="molecule type" value="Genomic_DNA"/>
</dbReference>
<reference evidence="2" key="2">
    <citation type="submission" date="2015-01" db="EMBL/GenBank/DDBJ databases">
        <title>Evolutionary Origins and Diversification of the Mycorrhizal Mutualists.</title>
        <authorList>
            <consortium name="DOE Joint Genome Institute"/>
            <consortium name="Mycorrhizal Genomics Consortium"/>
            <person name="Kohler A."/>
            <person name="Kuo A."/>
            <person name="Nagy L.G."/>
            <person name="Floudas D."/>
            <person name="Copeland A."/>
            <person name="Barry K.W."/>
            <person name="Cichocki N."/>
            <person name="Veneault-Fourrey C."/>
            <person name="LaButti K."/>
            <person name="Lindquist E.A."/>
            <person name="Lipzen A."/>
            <person name="Lundell T."/>
            <person name="Morin E."/>
            <person name="Murat C."/>
            <person name="Riley R."/>
            <person name="Ohm R."/>
            <person name="Sun H."/>
            <person name="Tunlid A."/>
            <person name="Henrissat B."/>
            <person name="Grigoriev I.V."/>
            <person name="Hibbett D.S."/>
            <person name="Martin F."/>
        </authorList>
    </citation>
    <scope>NUCLEOTIDE SEQUENCE [LARGE SCALE GENOMIC DNA]</scope>
    <source>
        <strain evidence="2">441</strain>
    </source>
</reference>
<evidence type="ECO:0000313" key="2">
    <source>
        <dbReference type="Proteomes" id="UP000054018"/>
    </source>
</evidence>
<keyword evidence="2" id="KW-1185">Reference proteome</keyword>
<proteinExistence type="predicted"/>
<dbReference type="Proteomes" id="UP000054018">
    <property type="component" value="Unassembled WGS sequence"/>
</dbReference>
<dbReference type="AlphaFoldDB" id="A0A0C9YH80"/>
<organism evidence="1 2">
    <name type="scientific">Pisolithus microcarpus 441</name>
    <dbReference type="NCBI Taxonomy" id="765257"/>
    <lineage>
        <taxon>Eukaryota</taxon>
        <taxon>Fungi</taxon>
        <taxon>Dikarya</taxon>
        <taxon>Basidiomycota</taxon>
        <taxon>Agaricomycotina</taxon>
        <taxon>Agaricomycetes</taxon>
        <taxon>Agaricomycetidae</taxon>
        <taxon>Boletales</taxon>
        <taxon>Sclerodermatineae</taxon>
        <taxon>Pisolithaceae</taxon>
        <taxon>Pisolithus</taxon>
    </lineage>
</organism>
<name>A0A0C9YH80_9AGAM</name>
<evidence type="ECO:0000313" key="1">
    <source>
        <dbReference type="EMBL" id="KIK24345.1"/>
    </source>
</evidence>